<protein>
    <recommendedName>
        <fullName evidence="6">WxxW domain-containing protein</fullName>
    </recommendedName>
</protein>
<evidence type="ECO:0000256" key="1">
    <source>
        <dbReference type="ARBA" id="ARBA00004613"/>
    </source>
</evidence>
<feature type="compositionally biased region" description="Low complexity" evidence="5">
    <location>
        <begin position="143"/>
        <end position="152"/>
    </location>
</feature>
<feature type="compositionally biased region" description="Low complexity" evidence="5">
    <location>
        <begin position="121"/>
        <end position="131"/>
    </location>
</feature>
<gene>
    <name evidence="7" type="ORF">RRG08_050593</name>
</gene>
<proteinExistence type="predicted"/>
<keyword evidence="8" id="KW-1185">Reference proteome</keyword>
<evidence type="ECO:0000256" key="5">
    <source>
        <dbReference type="SAM" id="MobiDB-lite"/>
    </source>
</evidence>
<accession>A0AAE0Z8M0</accession>
<sequence>MTIANQNTDMRSSTRWSSWFDVEPSRGVENQSLSLIREIFHYDCSYRDIIKAQCRKVEAGTFPELYPDGGVFSQSYWHDDEFLRVPCDRSGIVCVDSDQAWARTQADRARTVPGGTDTESTDSNHVDSSSSWPLLSQEMTPDSGSSDINSSSRQAPVQNGAEKEWRSTCSDYEIRFLCGHTEGCGPFFSMFCASFPPHCSFAPEQKN</sequence>
<organism evidence="7 8">
    <name type="scientific">Elysia crispata</name>
    <name type="common">lettuce slug</name>
    <dbReference type="NCBI Taxonomy" id="231223"/>
    <lineage>
        <taxon>Eukaryota</taxon>
        <taxon>Metazoa</taxon>
        <taxon>Spiralia</taxon>
        <taxon>Lophotrochozoa</taxon>
        <taxon>Mollusca</taxon>
        <taxon>Gastropoda</taxon>
        <taxon>Heterobranchia</taxon>
        <taxon>Euthyneura</taxon>
        <taxon>Panpulmonata</taxon>
        <taxon>Sacoglossa</taxon>
        <taxon>Placobranchoidea</taxon>
        <taxon>Plakobranchidae</taxon>
        <taxon>Elysia</taxon>
    </lineage>
</organism>
<comment type="subcellular location">
    <subcellularLocation>
        <location evidence="1">Secreted</location>
    </subcellularLocation>
</comment>
<evidence type="ECO:0000313" key="8">
    <source>
        <dbReference type="Proteomes" id="UP001283361"/>
    </source>
</evidence>
<evidence type="ECO:0000256" key="4">
    <source>
        <dbReference type="ARBA" id="ARBA00023180"/>
    </source>
</evidence>
<dbReference type="Proteomes" id="UP001283361">
    <property type="component" value="Unassembled WGS sequence"/>
</dbReference>
<keyword evidence="2" id="KW-0964">Secreted</keyword>
<evidence type="ECO:0000313" key="7">
    <source>
        <dbReference type="EMBL" id="KAK3763947.1"/>
    </source>
</evidence>
<dbReference type="EMBL" id="JAWDGP010004484">
    <property type="protein sequence ID" value="KAK3763947.1"/>
    <property type="molecule type" value="Genomic_DNA"/>
</dbReference>
<feature type="compositionally biased region" description="Polar residues" evidence="5">
    <location>
        <begin position="132"/>
        <end position="142"/>
    </location>
</feature>
<dbReference type="GO" id="GO:0005576">
    <property type="term" value="C:extracellular region"/>
    <property type="evidence" value="ECO:0007669"/>
    <property type="project" value="UniProtKB-SubCell"/>
</dbReference>
<feature type="region of interest" description="Disordered" evidence="5">
    <location>
        <begin position="105"/>
        <end position="162"/>
    </location>
</feature>
<comment type="caution">
    <text evidence="7">The sequence shown here is derived from an EMBL/GenBank/DDBJ whole genome shotgun (WGS) entry which is preliminary data.</text>
</comment>
<keyword evidence="3" id="KW-0732">Signal</keyword>
<evidence type="ECO:0000256" key="3">
    <source>
        <dbReference type="ARBA" id="ARBA00022729"/>
    </source>
</evidence>
<evidence type="ECO:0000256" key="2">
    <source>
        <dbReference type="ARBA" id="ARBA00022525"/>
    </source>
</evidence>
<evidence type="ECO:0000259" key="6">
    <source>
        <dbReference type="Pfam" id="PF13330"/>
    </source>
</evidence>
<dbReference type="Pfam" id="PF13330">
    <property type="entry name" value="Mucin2_WxxW"/>
    <property type="match status" value="2"/>
</dbReference>
<dbReference type="AlphaFoldDB" id="A0AAE0Z8M0"/>
<keyword evidence="4" id="KW-0325">Glycoprotein</keyword>
<name>A0AAE0Z8M0_9GAST</name>
<reference evidence="7" key="1">
    <citation type="journal article" date="2023" name="G3 (Bethesda)">
        <title>A reference genome for the long-term kleptoplast-retaining sea slug Elysia crispata morphotype clarki.</title>
        <authorList>
            <person name="Eastman K.E."/>
            <person name="Pendleton A.L."/>
            <person name="Shaikh M.A."/>
            <person name="Suttiyut T."/>
            <person name="Ogas R."/>
            <person name="Tomko P."/>
            <person name="Gavelis G."/>
            <person name="Widhalm J.R."/>
            <person name="Wisecaver J.H."/>
        </authorList>
    </citation>
    <scope>NUCLEOTIDE SEQUENCE</scope>
    <source>
        <strain evidence="7">ECLA1</strain>
    </source>
</reference>
<feature type="domain" description="WxxW" evidence="6">
    <location>
        <begin position="166"/>
        <end position="178"/>
    </location>
</feature>
<feature type="domain" description="WxxW" evidence="6">
    <location>
        <begin position="16"/>
        <end position="100"/>
    </location>
</feature>
<dbReference type="InterPro" id="IPR025155">
    <property type="entry name" value="WxxW_domain"/>
</dbReference>